<evidence type="ECO:0000256" key="1">
    <source>
        <dbReference type="SAM" id="Phobius"/>
    </source>
</evidence>
<reference evidence="2" key="1">
    <citation type="submission" date="2021-05" db="EMBL/GenBank/DDBJ databases">
        <authorList>
            <person name="Alioto T."/>
            <person name="Alioto T."/>
            <person name="Gomez Garrido J."/>
        </authorList>
    </citation>
    <scope>NUCLEOTIDE SEQUENCE</scope>
</reference>
<protein>
    <submittedName>
        <fullName evidence="2">(northern house mosquito) hypothetical protein</fullName>
    </submittedName>
</protein>
<keyword evidence="1" id="KW-0812">Transmembrane</keyword>
<name>A0A8D8NBG4_CULPI</name>
<feature type="transmembrane region" description="Helical" evidence="1">
    <location>
        <begin position="79"/>
        <end position="101"/>
    </location>
</feature>
<keyword evidence="1" id="KW-0472">Membrane</keyword>
<accession>A0A8D8NBG4</accession>
<keyword evidence="1" id="KW-1133">Transmembrane helix</keyword>
<evidence type="ECO:0000313" key="2">
    <source>
        <dbReference type="EMBL" id="CAG6558655.1"/>
    </source>
</evidence>
<dbReference type="EMBL" id="HBUE01092598">
    <property type="protein sequence ID" value="CAG6482177.1"/>
    <property type="molecule type" value="Transcribed_RNA"/>
</dbReference>
<organism evidence="2">
    <name type="scientific">Culex pipiens</name>
    <name type="common">House mosquito</name>
    <dbReference type="NCBI Taxonomy" id="7175"/>
    <lineage>
        <taxon>Eukaryota</taxon>
        <taxon>Metazoa</taxon>
        <taxon>Ecdysozoa</taxon>
        <taxon>Arthropoda</taxon>
        <taxon>Hexapoda</taxon>
        <taxon>Insecta</taxon>
        <taxon>Pterygota</taxon>
        <taxon>Neoptera</taxon>
        <taxon>Endopterygota</taxon>
        <taxon>Diptera</taxon>
        <taxon>Nematocera</taxon>
        <taxon>Culicoidea</taxon>
        <taxon>Culicidae</taxon>
        <taxon>Culicinae</taxon>
        <taxon>Culicini</taxon>
        <taxon>Culex</taxon>
        <taxon>Culex</taxon>
    </lineage>
</organism>
<dbReference type="EMBL" id="HBUE01260078">
    <property type="protein sequence ID" value="CAG6558655.1"/>
    <property type="molecule type" value="Transcribed_RNA"/>
</dbReference>
<sequence length="106" mass="12243">MCHRRTSCRTQSPLKRWTLLTGRQRSFVRSVWSRLPSCRSRPQCADTCTAPRASKWRSSCGNVVPSAKSRWGRSRCTEFISVLFRMLIAALSCVIVCYVFNKIFHL</sequence>
<proteinExistence type="predicted"/>
<dbReference type="AlphaFoldDB" id="A0A8D8NBG4"/>
<dbReference type="EMBL" id="HBUE01155012">
    <property type="protein sequence ID" value="CAG6507320.1"/>
    <property type="molecule type" value="Transcribed_RNA"/>
</dbReference>